<dbReference type="InterPro" id="IPR012337">
    <property type="entry name" value="RNaseH-like_sf"/>
</dbReference>
<proteinExistence type="predicted"/>
<organism evidence="1 2">
    <name type="scientific">Deinococcus aetherius</name>
    <dbReference type="NCBI Taxonomy" id="200252"/>
    <lineage>
        <taxon>Bacteria</taxon>
        <taxon>Thermotogati</taxon>
        <taxon>Deinococcota</taxon>
        <taxon>Deinococci</taxon>
        <taxon>Deinococcales</taxon>
        <taxon>Deinococcaceae</taxon>
        <taxon>Deinococcus</taxon>
    </lineage>
</organism>
<sequence length="135" mass="15484">MCISWVWLYRNEEPEQRFVMSKLDPGGKYLTRLGKRRWRIEAFFKTVKGRFGLEGFAQHSKQGVVRWWCLSGAAFLLCPLQDLDLPEGGATMWPDGGELARTVRFSFVPDVRRPALQLELDALDAFQHALLVPST</sequence>
<keyword evidence="2" id="KW-1185">Reference proteome</keyword>
<evidence type="ECO:0000313" key="1">
    <source>
        <dbReference type="EMBL" id="BDP40166.1"/>
    </source>
</evidence>
<evidence type="ECO:0008006" key="3">
    <source>
        <dbReference type="Google" id="ProtNLM"/>
    </source>
</evidence>
<evidence type="ECO:0000313" key="2">
    <source>
        <dbReference type="Proteomes" id="UP001064971"/>
    </source>
</evidence>
<gene>
    <name evidence="1" type="ORF">DAETH_01350</name>
</gene>
<name>A0ABM8A9C0_9DEIO</name>
<dbReference type="Proteomes" id="UP001064971">
    <property type="component" value="Chromosome"/>
</dbReference>
<accession>A0ABM8A9C0</accession>
<dbReference type="EMBL" id="AP026560">
    <property type="protein sequence ID" value="BDP40166.1"/>
    <property type="molecule type" value="Genomic_DNA"/>
</dbReference>
<protein>
    <recommendedName>
        <fullName evidence="3">Transposase IS4-like domain-containing protein</fullName>
    </recommendedName>
</protein>
<dbReference type="RefSeq" id="WP_264776047.1">
    <property type="nucleotide sequence ID" value="NZ_AP026560.1"/>
</dbReference>
<reference evidence="1" key="1">
    <citation type="submission" date="2022-07" db="EMBL/GenBank/DDBJ databases">
        <title>Complete Genome Sequence of the Radioresistant Bacterium Deinococcus aetherius ST0316, Isolated from the Air Dust collected in Lower Stratosphere above Japan.</title>
        <authorList>
            <person name="Satoh K."/>
            <person name="Hagiwara K."/>
            <person name="Katsumata K."/>
            <person name="Kubo A."/>
            <person name="Yokobori S."/>
            <person name="Yamagishi A."/>
            <person name="Oono Y."/>
            <person name="Narumi I."/>
        </authorList>
    </citation>
    <scope>NUCLEOTIDE SEQUENCE</scope>
    <source>
        <strain evidence="1">ST0316</strain>
    </source>
</reference>
<dbReference type="SUPFAM" id="SSF53098">
    <property type="entry name" value="Ribonuclease H-like"/>
    <property type="match status" value="1"/>
</dbReference>